<keyword evidence="4 9" id="KW-0808">Transferase</keyword>
<dbReference type="InterPro" id="IPR050102">
    <property type="entry name" value="tRNA_sulfurtransferase_ThiI"/>
</dbReference>
<dbReference type="InterPro" id="IPR049962">
    <property type="entry name" value="THUMP_ThiI"/>
</dbReference>
<dbReference type="Pfam" id="PF02568">
    <property type="entry name" value="ThiI"/>
    <property type="match status" value="1"/>
</dbReference>
<dbReference type="InterPro" id="IPR004114">
    <property type="entry name" value="THUMP_dom"/>
</dbReference>
<accession>A0ABT9V6D1</accession>
<dbReference type="EC" id="2.8.1.4" evidence="9"/>
<feature type="binding site" evidence="9">
    <location>
        <position position="297"/>
    </location>
    <ligand>
        <name>ATP</name>
        <dbReference type="ChEBI" id="CHEBI:30616"/>
    </ligand>
</feature>
<evidence type="ECO:0000256" key="8">
    <source>
        <dbReference type="ARBA" id="ARBA00022977"/>
    </source>
</evidence>
<gene>
    <name evidence="9" type="primary">thiI</name>
    <name evidence="11" type="ORF">J2S07_002824</name>
</gene>
<proteinExistence type="inferred from homology"/>
<dbReference type="PANTHER" id="PTHR43209:SF1">
    <property type="entry name" value="TRNA SULFURTRANSFERASE"/>
    <property type="match status" value="1"/>
</dbReference>
<keyword evidence="2 9" id="KW-0963">Cytoplasm</keyword>
<feature type="binding site" evidence="9">
    <location>
        <position position="288"/>
    </location>
    <ligand>
        <name>ATP</name>
        <dbReference type="ChEBI" id="CHEBI:30616"/>
    </ligand>
</feature>
<dbReference type="NCBIfam" id="TIGR00342">
    <property type="entry name" value="tRNA uracil 4-sulfurtransferase ThiI"/>
    <property type="match status" value="1"/>
</dbReference>
<dbReference type="SUPFAM" id="SSF52402">
    <property type="entry name" value="Adenine nucleotide alpha hydrolases-like"/>
    <property type="match status" value="1"/>
</dbReference>
<protein>
    <recommendedName>
        <fullName evidence="9">Probable tRNA sulfurtransferase</fullName>
        <ecNumber evidence="9">2.8.1.4</ecNumber>
    </recommendedName>
    <alternativeName>
        <fullName evidence="9">Sulfur carrier protein ThiS sulfurtransferase</fullName>
    </alternativeName>
    <alternativeName>
        <fullName evidence="9">Thiamine biosynthesis protein ThiI</fullName>
    </alternativeName>
    <alternativeName>
        <fullName evidence="9">tRNA 4-thiouridine synthase</fullName>
    </alternativeName>
</protein>
<comment type="catalytic activity">
    <reaction evidence="9">
        <text>[ThiI sulfur-carrier protein]-S-sulfanyl-L-cysteine + a uridine in tRNA + 2 reduced [2Fe-2S]-[ferredoxin] + ATP + H(+) = [ThiI sulfur-carrier protein]-L-cysteine + a 4-thiouridine in tRNA + 2 oxidized [2Fe-2S]-[ferredoxin] + AMP + diphosphate</text>
        <dbReference type="Rhea" id="RHEA:24176"/>
        <dbReference type="Rhea" id="RHEA-COMP:10000"/>
        <dbReference type="Rhea" id="RHEA-COMP:10001"/>
        <dbReference type="Rhea" id="RHEA-COMP:13337"/>
        <dbReference type="Rhea" id="RHEA-COMP:13338"/>
        <dbReference type="Rhea" id="RHEA-COMP:13339"/>
        <dbReference type="Rhea" id="RHEA-COMP:13340"/>
        <dbReference type="ChEBI" id="CHEBI:15378"/>
        <dbReference type="ChEBI" id="CHEBI:29950"/>
        <dbReference type="ChEBI" id="CHEBI:30616"/>
        <dbReference type="ChEBI" id="CHEBI:33019"/>
        <dbReference type="ChEBI" id="CHEBI:33737"/>
        <dbReference type="ChEBI" id="CHEBI:33738"/>
        <dbReference type="ChEBI" id="CHEBI:61963"/>
        <dbReference type="ChEBI" id="CHEBI:65315"/>
        <dbReference type="ChEBI" id="CHEBI:136798"/>
        <dbReference type="ChEBI" id="CHEBI:456215"/>
        <dbReference type="EC" id="2.8.1.4"/>
    </reaction>
</comment>
<dbReference type="CDD" id="cd01712">
    <property type="entry name" value="PPase_ThiI"/>
    <property type="match status" value="1"/>
</dbReference>
<comment type="similarity">
    <text evidence="9">Belongs to the ThiI family.</text>
</comment>
<comment type="caution">
    <text evidence="11">The sequence shown here is derived from an EMBL/GenBank/DDBJ whole genome shotgun (WGS) entry which is preliminary data.</text>
</comment>
<dbReference type="Pfam" id="PF02926">
    <property type="entry name" value="THUMP"/>
    <property type="match status" value="1"/>
</dbReference>
<keyword evidence="7 9" id="KW-0694">RNA-binding</keyword>
<comment type="function">
    <text evidence="9">Catalyzes the ATP-dependent transfer of a sulfur to tRNA to produce 4-thiouridine in position 8 of tRNAs, which functions as a near-UV photosensor. Also catalyzes the transfer of sulfur to the sulfur carrier protein ThiS, forming ThiS-thiocarboxylate. This is a step in the synthesis of thiazole, in the thiamine biosynthesis pathway. The sulfur is donated as persulfide by IscS.</text>
</comment>
<evidence type="ECO:0000256" key="7">
    <source>
        <dbReference type="ARBA" id="ARBA00022884"/>
    </source>
</evidence>
<evidence type="ECO:0000256" key="5">
    <source>
        <dbReference type="ARBA" id="ARBA00022741"/>
    </source>
</evidence>
<dbReference type="SMART" id="SM00981">
    <property type="entry name" value="THUMP"/>
    <property type="match status" value="1"/>
</dbReference>
<evidence type="ECO:0000313" key="11">
    <source>
        <dbReference type="EMBL" id="MDQ0156503.1"/>
    </source>
</evidence>
<dbReference type="Gene3D" id="3.40.50.620">
    <property type="entry name" value="HUPs"/>
    <property type="match status" value="1"/>
</dbReference>
<evidence type="ECO:0000256" key="9">
    <source>
        <dbReference type="HAMAP-Rule" id="MF_00021"/>
    </source>
</evidence>
<evidence type="ECO:0000256" key="3">
    <source>
        <dbReference type="ARBA" id="ARBA00022555"/>
    </source>
</evidence>
<dbReference type="Gene3D" id="3.30.2130.30">
    <property type="match status" value="1"/>
</dbReference>
<feature type="domain" description="THUMP" evidence="10">
    <location>
        <begin position="60"/>
        <end position="165"/>
    </location>
</feature>
<feature type="binding site" evidence="9">
    <location>
        <begin position="183"/>
        <end position="184"/>
    </location>
    <ligand>
        <name>ATP</name>
        <dbReference type="ChEBI" id="CHEBI:30616"/>
    </ligand>
</feature>
<dbReference type="InterPro" id="IPR049961">
    <property type="entry name" value="ThiI_N"/>
</dbReference>
<reference evidence="11 12" key="1">
    <citation type="submission" date="2023-07" db="EMBL/GenBank/DDBJ databases">
        <title>Genomic Encyclopedia of Type Strains, Phase IV (KMG-IV): sequencing the most valuable type-strain genomes for metagenomic binning, comparative biology and taxonomic classification.</title>
        <authorList>
            <person name="Goeker M."/>
        </authorList>
    </citation>
    <scope>NUCLEOTIDE SEQUENCE [LARGE SCALE GENOMIC DNA]</scope>
    <source>
        <strain evidence="11 12">DSM 23948</strain>
    </source>
</reference>
<dbReference type="RefSeq" id="WP_307151012.1">
    <property type="nucleotide sequence ID" value="NZ_JAUSTU010000013.1"/>
</dbReference>
<comment type="pathway">
    <text evidence="9">Cofactor biosynthesis; thiamine diphosphate biosynthesis.</text>
</comment>
<keyword evidence="12" id="KW-1185">Reference proteome</keyword>
<evidence type="ECO:0000256" key="4">
    <source>
        <dbReference type="ARBA" id="ARBA00022679"/>
    </source>
</evidence>
<evidence type="ECO:0000256" key="1">
    <source>
        <dbReference type="ARBA" id="ARBA00004496"/>
    </source>
</evidence>
<evidence type="ECO:0000313" key="12">
    <source>
        <dbReference type="Proteomes" id="UP001231362"/>
    </source>
</evidence>
<dbReference type="HAMAP" id="MF_00021">
    <property type="entry name" value="ThiI"/>
    <property type="match status" value="1"/>
</dbReference>
<organism evidence="11 12">
    <name type="scientific">Anoxybacillus andreesenii</name>
    <dbReference type="NCBI Taxonomy" id="1325932"/>
    <lineage>
        <taxon>Bacteria</taxon>
        <taxon>Bacillati</taxon>
        <taxon>Bacillota</taxon>
        <taxon>Bacilli</taxon>
        <taxon>Bacillales</taxon>
        <taxon>Anoxybacillaceae</taxon>
        <taxon>Anoxybacillus</taxon>
    </lineage>
</organism>
<evidence type="ECO:0000259" key="10">
    <source>
        <dbReference type="PROSITE" id="PS51165"/>
    </source>
</evidence>
<keyword evidence="5 9" id="KW-0547">Nucleotide-binding</keyword>
<sequence length="403" mass="45374">MNYDRILIRYGEISTKGRNRNKFVTKLQRSIQRAIKDFPNAKVQGGRERMYIVLNGENGEEIIERIRGIFGIQSFSPAVKTSRELEEMKEAALKLFEQVYEEGKSFKISTRRSDKTFAYDTNEINQIFGAHLLKNIPNLKVDVKNPDIDLHIEVRAEATYLSCENIQGAGGLPSGSSGKAMLMLSGGIDSPVAGYLSMKRGLELEAVHFYSPPFTSERSKQKVIDLAEKLAMANGGYFTLHIVPFTATQQAIQQQIPQNYSMTATRRLMLRITDALREKHNALAIVTGESLGQVASQTLESMFAINDVTSTPILRPLVMMDKTDIIKLAMDIDTHDISIQPYEDCCTVFVPSSPKTKPKKEKVEFYESFIDFDPLIAEAVNGTETIQIRPIDQTQKDEIEELF</sequence>
<keyword evidence="3 9" id="KW-0820">tRNA-binding</keyword>
<evidence type="ECO:0000256" key="2">
    <source>
        <dbReference type="ARBA" id="ARBA00022490"/>
    </source>
</evidence>
<dbReference type="InterPro" id="IPR054173">
    <property type="entry name" value="ThiI_fer"/>
</dbReference>
<evidence type="ECO:0000256" key="6">
    <source>
        <dbReference type="ARBA" id="ARBA00022840"/>
    </source>
</evidence>
<dbReference type="PROSITE" id="PS51165">
    <property type="entry name" value="THUMP"/>
    <property type="match status" value="1"/>
</dbReference>
<dbReference type="CDD" id="cd11716">
    <property type="entry name" value="THUMP_ThiI"/>
    <property type="match status" value="1"/>
</dbReference>
<dbReference type="SUPFAM" id="SSF143437">
    <property type="entry name" value="THUMP domain-like"/>
    <property type="match status" value="1"/>
</dbReference>
<dbReference type="InterPro" id="IPR014729">
    <property type="entry name" value="Rossmann-like_a/b/a_fold"/>
</dbReference>
<feature type="binding site" evidence="9">
    <location>
        <begin position="208"/>
        <end position="209"/>
    </location>
    <ligand>
        <name>ATP</name>
        <dbReference type="ChEBI" id="CHEBI:30616"/>
    </ligand>
</feature>
<dbReference type="InterPro" id="IPR020536">
    <property type="entry name" value="ThiI_AANH"/>
</dbReference>
<dbReference type="Pfam" id="PF22025">
    <property type="entry name" value="ThiI_fer"/>
    <property type="match status" value="1"/>
</dbReference>
<comment type="catalytic activity">
    <reaction evidence="9">
        <text>[ThiS sulfur-carrier protein]-C-terminal Gly-Gly-AMP + S-sulfanyl-L-cysteinyl-[cysteine desulfurase] + AH2 = [ThiS sulfur-carrier protein]-C-terminal-Gly-aminoethanethioate + L-cysteinyl-[cysteine desulfurase] + A + AMP + 2 H(+)</text>
        <dbReference type="Rhea" id="RHEA:43340"/>
        <dbReference type="Rhea" id="RHEA-COMP:12157"/>
        <dbReference type="Rhea" id="RHEA-COMP:12158"/>
        <dbReference type="Rhea" id="RHEA-COMP:12910"/>
        <dbReference type="Rhea" id="RHEA-COMP:19908"/>
        <dbReference type="ChEBI" id="CHEBI:13193"/>
        <dbReference type="ChEBI" id="CHEBI:15378"/>
        <dbReference type="ChEBI" id="CHEBI:17499"/>
        <dbReference type="ChEBI" id="CHEBI:29950"/>
        <dbReference type="ChEBI" id="CHEBI:61963"/>
        <dbReference type="ChEBI" id="CHEBI:90618"/>
        <dbReference type="ChEBI" id="CHEBI:232372"/>
        <dbReference type="ChEBI" id="CHEBI:456215"/>
    </reaction>
</comment>
<dbReference type="EMBL" id="JAUSTU010000013">
    <property type="protein sequence ID" value="MDQ0156503.1"/>
    <property type="molecule type" value="Genomic_DNA"/>
</dbReference>
<dbReference type="PANTHER" id="PTHR43209">
    <property type="entry name" value="TRNA SULFURTRANSFERASE"/>
    <property type="match status" value="1"/>
</dbReference>
<dbReference type="Proteomes" id="UP001231362">
    <property type="component" value="Unassembled WGS sequence"/>
</dbReference>
<comment type="subcellular location">
    <subcellularLocation>
        <location evidence="1 9">Cytoplasm</location>
    </subcellularLocation>
</comment>
<keyword evidence="6 9" id="KW-0067">ATP-binding</keyword>
<dbReference type="InterPro" id="IPR003720">
    <property type="entry name" value="tRNA_STrfase"/>
</dbReference>
<feature type="binding site" evidence="9">
    <location>
        <position position="266"/>
    </location>
    <ligand>
        <name>ATP</name>
        <dbReference type="ChEBI" id="CHEBI:30616"/>
    </ligand>
</feature>
<keyword evidence="8 9" id="KW-0784">Thiamine biosynthesis</keyword>
<name>A0ABT9V6D1_9BACL</name>